<evidence type="ECO:0000313" key="1">
    <source>
        <dbReference type="EMBL" id="BAE72968.1"/>
    </source>
</evidence>
<proteinExistence type="evidence at transcript level"/>
<dbReference type="AlphaFoldDB" id="Q2PG02"/>
<reference evidence="1" key="1">
    <citation type="submission" date="2005-07" db="EMBL/GenBank/DDBJ databases">
        <title>Analysis of gene expression in cynomolgus monkey tissues by macaque cDNA oligo-chips.</title>
        <authorList>
            <person name="Kobayashi M."/>
            <person name="Tanuma R."/>
            <person name="Hirata M."/>
            <person name="Osada N."/>
            <person name="Kusuda J."/>
            <person name="Sugano S."/>
            <person name="Hashimoto K."/>
        </authorList>
    </citation>
    <scope>NUCLEOTIDE SEQUENCE</scope>
    <source>
        <tissue evidence="1">Cerebellum cortex</tissue>
    </source>
</reference>
<protein>
    <submittedName>
        <fullName evidence="1">Uncharacterized protein</fullName>
    </submittedName>
</protein>
<accession>Q2PG02</accession>
<sequence>MWVGPGTSWWLSHPPSSGLLWHRLGKVLGDGCAVLFTIGLTHSGVERARVPDWSRWTWAQALFTLASRCRLMSACGWERGTCSAVVAKALSPANPGQRWQEVRSQEWWARTGWPPSSSLHFLPP</sequence>
<dbReference type="EMBL" id="AB220435">
    <property type="protein sequence ID" value="BAE72968.1"/>
    <property type="molecule type" value="mRNA"/>
</dbReference>
<organism evidence="1">
    <name type="scientific">Macaca fascicularis</name>
    <name type="common">Crab-eating macaque</name>
    <name type="synonym">Cynomolgus monkey</name>
    <dbReference type="NCBI Taxonomy" id="9541"/>
    <lineage>
        <taxon>Eukaryota</taxon>
        <taxon>Metazoa</taxon>
        <taxon>Chordata</taxon>
        <taxon>Craniata</taxon>
        <taxon>Vertebrata</taxon>
        <taxon>Euteleostomi</taxon>
        <taxon>Mammalia</taxon>
        <taxon>Eutheria</taxon>
        <taxon>Euarchontoglires</taxon>
        <taxon>Primates</taxon>
        <taxon>Haplorrhini</taxon>
        <taxon>Catarrhini</taxon>
        <taxon>Cercopithecidae</taxon>
        <taxon>Cercopithecinae</taxon>
        <taxon>Macaca</taxon>
    </lineage>
</organism>
<name>Q2PG02_MACFA</name>